<evidence type="ECO:0000313" key="2">
    <source>
        <dbReference type="EMBL" id="PRW57935.1"/>
    </source>
</evidence>
<proteinExistence type="predicted"/>
<sequence>MARASLLLLLLAALPYALAASVRHVHHGEDNTCKQRGWSQVPARAEDTAVVEAAWMAAQRAKTRLLKDSTCKLSKSSYAIDVHRACFKGTTRPTKAGSSYLLQLSAVVHYTCGTKRTPKALHLQATVEVSISGSKYANGYELKSLAQLK</sequence>
<evidence type="ECO:0000256" key="1">
    <source>
        <dbReference type="SAM" id="SignalP"/>
    </source>
</evidence>
<protein>
    <submittedName>
        <fullName evidence="2">Uncharacterized protein</fullName>
    </submittedName>
</protein>
<keyword evidence="3" id="KW-1185">Reference proteome</keyword>
<evidence type="ECO:0000313" key="3">
    <source>
        <dbReference type="Proteomes" id="UP000239899"/>
    </source>
</evidence>
<dbReference type="AlphaFoldDB" id="A0A2P6TV36"/>
<comment type="caution">
    <text evidence="2">The sequence shown here is derived from an EMBL/GenBank/DDBJ whole genome shotgun (WGS) entry which is preliminary data.</text>
</comment>
<keyword evidence="1" id="KW-0732">Signal</keyword>
<accession>A0A2P6TV36</accession>
<gene>
    <name evidence="2" type="ORF">C2E21_3316</name>
</gene>
<reference evidence="2 3" key="1">
    <citation type="journal article" date="2018" name="Plant J.">
        <title>Genome sequences of Chlorella sorokiniana UTEX 1602 and Micractinium conductrix SAG 241.80: implications to maltose excretion by a green alga.</title>
        <authorList>
            <person name="Arriola M.B."/>
            <person name="Velmurugan N."/>
            <person name="Zhang Y."/>
            <person name="Plunkett M.H."/>
            <person name="Hondzo H."/>
            <person name="Barney B.M."/>
        </authorList>
    </citation>
    <scope>NUCLEOTIDE SEQUENCE [LARGE SCALE GENOMIC DNA]</scope>
    <source>
        <strain evidence="3">UTEX 1602</strain>
    </source>
</reference>
<dbReference type="EMBL" id="LHPG02000006">
    <property type="protein sequence ID" value="PRW57935.1"/>
    <property type="molecule type" value="Genomic_DNA"/>
</dbReference>
<feature type="signal peptide" evidence="1">
    <location>
        <begin position="1"/>
        <end position="19"/>
    </location>
</feature>
<organism evidence="2 3">
    <name type="scientific">Chlorella sorokiniana</name>
    <name type="common">Freshwater green alga</name>
    <dbReference type="NCBI Taxonomy" id="3076"/>
    <lineage>
        <taxon>Eukaryota</taxon>
        <taxon>Viridiplantae</taxon>
        <taxon>Chlorophyta</taxon>
        <taxon>core chlorophytes</taxon>
        <taxon>Trebouxiophyceae</taxon>
        <taxon>Chlorellales</taxon>
        <taxon>Chlorellaceae</taxon>
        <taxon>Chlorella clade</taxon>
        <taxon>Chlorella</taxon>
    </lineage>
</organism>
<dbReference type="Proteomes" id="UP000239899">
    <property type="component" value="Unassembled WGS sequence"/>
</dbReference>
<name>A0A2P6TV36_CHLSO</name>
<feature type="chain" id="PRO_5015111824" evidence="1">
    <location>
        <begin position="20"/>
        <end position="149"/>
    </location>
</feature>